<proteinExistence type="predicted"/>
<accession>A0A8W8KIL2</accession>
<evidence type="ECO:0000313" key="2">
    <source>
        <dbReference type="Proteomes" id="UP000005408"/>
    </source>
</evidence>
<dbReference type="EnsemblMetazoa" id="G24067.1">
    <property type="protein sequence ID" value="G24067.1:cds"/>
    <property type="gene ID" value="G24067"/>
</dbReference>
<dbReference type="Proteomes" id="UP000005408">
    <property type="component" value="Unassembled WGS sequence"/>
</dbReference>
<sequence>MMTPTYVTERIHQRCIFSSIVNIQNRTKETERTTDYEVFTDVDSLSAVGHTYVYTRWNGFNVTLPGLRLFLSGFGHRRLLLQKSQQYTKWSPSLDSVSGYVGEPIVFSFR</sequence>
<keyword evidence="2" id="KW-1185">Reference proteome</keyword>
<evidence type="ECO:0000313" key="1">
    <source>
        <dbReference type="EnsemblMetazoa" id="G24067.1:cds"/>
    </source>
</evidence>
<name>A0A8W8KIL2_MAGGI</name>
<protein>
    <submittedName>
        <fullName evidence="1">Uncharacterized protein</fullName>
    </submittedName>
</protein>
<organism evidence="1 2">
    <name type="scientific">Magallana gigas</name>
    <name type="common">Pacific oyster</name>
    <name type="synonym">Crassostrea gigas</name>
    <dbReference type="NCBI Taxonomy" id="29159"/>
    <lineage>
        <taxon>Eukaryota</taxon>
        <taxon>Metazoa</taxon>
        <taxon>Spiralia</taxon>
        <taxon>Lophotrochozoa</taxon>
        <taxon>Mollusca</taxon>
        <taxon>Bivalvia</taxon>
        <taxon>Autobranchia</taxon>
        <taxon>Pteriomorphia</taxon>
        <taxon>Ostreida</taxon>
        <taxon>Ostreoidea</taxon>
        <taxon>Ostreidae</taxon>
        <taxon>Magallana</taxon>
    </lineage>
</organism>
<dbReference type="AlphaFoldDB" id="A0A8W8KIL2"/>
<reference evidence="1" key="1">
    <citation type="submission" date="2022-08" db="UniProtKB">
        <authorList>
            <consortium name="EnsemblMetazoa"/>
        </authorList>
    </citation>
    <scope>IDENTIFICATION</scope>
    <source>
        <strain evidence="1">05x7-T-G4-1.051#20</strain>
    </source>
</reference>